<feature type="region of interest" description="Disordered" evidence="1">
    <location>
        <begin position="1"/>
        <end position="21"/>
    </location>
</feature>
<reference evidence="2 3" key="1">
    <citation type="journal article" date="2024" name="Ann. Entomol. Soc. Am.">
        <title>Genomic analyses of the southern and eastern yellowjacket wasps (Hymenoptera: Vespidae) reveal evolutionary signatures of social life.</title>
        <authorList>
            <person name="Catto M.A."/>
            <person name="Caine P.B."/>
            <person name="Orr S.E."/>
            <person name="Hunt B.G."/>
            <person name="Goodisman M.A.D."/>
        </authorList>
    </citation>
    <scope>NUCLEOTIDE SEQUENCE [LARGE SCALE GENOMIC DNA]</scope>
    <source>
        <strain evidence="2">233</strain>
        <tissue evidence="2">Head and thorax</tissue>
    </source>
</reference>
<evidence type="ECO:0000313" key="2">
    <source>
        <dbReference type="EMBL" id="KAL2724139.1"/>
    </source>
</evidence>
<dbReference type="EMBL" id="JAUDFV010000139">
    <property type="protein sequence ID" value="KAL2724139.1"/>
    <property type="molecule type" value="Genomic_DNA"/>
</dbReference>
<dbReference type="AlphaFoldDB" id="A0ABD2AU52"/>
<protein>
    <submittedName>
        <fullName evidence="2">Uncharacterized protein</fullName>
    </submittedName>
</protein>
<proteinExistence type="predicted"/>
<evidence type="ECO:0000313" key="3">
    <source>
        <dbReference type="Proteomes" id="UP001607302"/>
    </source>
</evidence>
<gene>
    <name evidence="2" type="ORF">V1478_008652</name>
</gene>
<organism evidence="2 3">
    <name type="scientific">Vespula squamosa</name>
    <name type="common">Southern yellow jacket</name>
    <name type="synonym">Wasp</name>
    <dbReference type="NCBI Taxonomy" id="30214"/>
    <lineage>
        <taxon>Eukaryota</taxon>
        <taxon>Metazoa</taxon>
        <taxon>Ecdysozoa</taxon>
        <taxon>Arthropoda</taxon>
        <taxon>Hexapoda</taxon>
        <taxon>Insecta</taxon>
        <taxon>Pterygota</taxon>
        <taxon>Neoptera</taxon>
        <taxon>Endopterygota</taxon>
        <taxon>Hymenoptera</taxon>
        <taxon>Apocrita</taxon>
        <taxon>Aculeata</taxon>
        <taxon>Vespoidea</taxon>
        <taxon>Vespidae</taxon>
        <taxon>Vespinae</taxon>
        <taxon>Vespula</taxon>
    </lineage>
</organism>
<accession>A0ABD2AU52</accession>
<sequence length="94" mass="10423">MHRKRSSNARPMPTIFQRAPSFPRFQSAFRRTNASLKDARRNQSGLAWAESCAGHHSEDAKSNGSFGDPAGALAWQNGVDACLRTEHEQLQPDT</sequence>
<keyword evidence="3" id="KW-1185">Reference proteome</keyword>
<comment type="caution">
    <text evidence="2">The sequence shown here is derived from an EMBL/GenBank/DDBJ whole genome shotgun (WGS) entry which is preliminary data.</text>
</comment>
<name>A0ABD2AU52_VESSQ</name>
<feature type="region of interest" description="Disordered" evidence="1">
    <location>
        <begin position="47"/>
        <end position="71"/>
    </location>
</feature>
<dbReference type="Proteomes" id="UP001607302">
    <property type="component" value="Unassembled WGS sequence"/>
</dbReference>
<evidence type="ECO:0000256" key="1">
    <source>
        <dbReference type="SAM" id="MobiDB-lite"/>
    </source>
</evidence>